<name>A0ABR4DEN3_9PEZI</name>
<dbReference type="Proteomes" id="UP001600064">
    <property type="component" value="Unassembled WGS sequence"/>
</dbReference>
<proteinExistence type="predicted"/>
<sequence>MGHTYPKNPSTTSRTPIQWTDQVPHKYCGKIDLGRIGRPNKAHRCDACLAIKHRESRYRDGPKNIKAGRLQKMAWLTGEACQ</sequence>
<dbReference type="RefSeq" id="XP_070867544.1">
    <property type="nucleotide sequence ID" value="XM_071010069.1"/>
</dbReference>
<protein>
    <submittedName>
        <fullName evidence="1">Uncharacterized protein</fullName>
    </submittedName>
</protein>
<gene>
    <name evidence="1" type="ORF">VTJ83DRAFT_3666</name>
</gene>
<accession>A0ABR4DEN3</accession>
<dbReference type="EMBL" id="JAZGUE010000003">
    <property type="protein sequence ID" value="KAL2268820.1"/>
    <property type="molecule type" value="Genomic_DNA"/>
</dbReference>
<reference evidence="1 2" key="1">
    <citation type="journal article" date="2024" name="Commun. Biol.">
        <title>Comparative genomic analysis of thermophilic fungi reveals convergent evolutionary adaptations and gene losses.</title>
        <authorList>
            <person name="Steindorff A.S."/>
            <person name="Aguilar-Pontes M.V."/>
            <person name="Robinson A.J."/>
            <person name="Andreopoulos B."/>
            <person name="LaButti K."/>
            <person name="Kuo A."/>
            <person name="Mondo S."/>
            <person name="Riley R."/>
            <person name="Otillar R."/>
            <person name="Haridas S."/>
            <person name="Lipzen A."/>
            <person name="Grimwood J."/>
            <person name="Schmutz J."/>
            <person name="Clum A."/>
            <person name="Reid I.D."/>
            <person name="Moisan M.C."/>
            <person name="Butler G."/>
            <person name="Nguyen T.T.M."/>
            <person name="Dewar K."/>
            <person name="Conant G."/>
            <person name="Drula E."/>
            <person name="Henrissat B."/>
            <person name="Hansel C."/>
            <person name="Singer S."/>
            <person name="Hutchinson M.I."/>
            <person name="de Vries R.P."/>
            <person name="Natvig D.O."/>
            <person name="Powell A.J."/>
            <person name="Tsang A."/>
            <person name="Grigoriev I.V."/>
        </authorList>
    </citation>
    <scope>NUCLEOTIDE SEQUENCE [LARGE SCALE GENOMIC DNA]</scope>
    <source>
        <strain evidence="1 2">ATCC 22073</strain>
    </source>
</reference>
<evidence type="ECO:0000313" key="1">
    <source>
        <dbReference type="EMBL" id="KAL2268820.1"/>
    </source>
</evidence>
<dbReference type="GeneID" id="98124713"/>
<comment type="caution">
    <text evidence="1">The sequence shown here is derived from an EMBL/GenBank/DDBJ whole genome shotgun (WGS) entry which is preliminary data.</text>
</comment>
<keyword evidence="2" id="KW-1185">Reference proteome</keyword>
<evidence type="ECO:0000313" key="2">
    <source>
        <dbReference type="Proteomes" id="UP001600064"/>
    </source>
</evidence>
<organism evidence="1 2">
    <name type="scientific">Remersonia thermophila</name>
    <dbReference type="NCBI Taxonomy" id="72144"/>
    <lineage>
        <taxon>Eukaryota</taxon>
        <taxon>Fungi</taxon>
        <taxon>Dikarya</taxon>
        <taxon>Ascomycota</taxon>
        <taxon>Pezizomycotina</taxon>
        <taxon>Sordariomycetes</taxon>
        <taxon>Sordariomycetidae</taxon>
        <taxon>Sordariales</taxon>
        <taxon>Sordariales incertae sedis</taxon>
        <taxon>Remersonia</taxon>
    </lineage>
</organism>